<evidence type="ECO:0000256" key="1">
    <source>
        <dbReference type="SAM" id="Coils"/>
    </source>
</evidence>
<keyword evidence="4" id="KW-0378">Hydrolase</keyword>
<feature type="coiled-coil region" evidence="1">
    <location>
        <begin position="896"/>
        <end position="946"/>
    </location>
</feature>
<comment type="caution">
    <text evidence="4">The sequence shown here is derived from an EMBL/GenBank/DDBJ whole genome shotgun (WGS) entry which is preliminary data.</text>
</comment>
<evidence type="ECO:0000259" key="3">
    <source>
        <dbReference type="Pfam" id="PF13476"/>
    </source>
</evidence>
<dbReference type="Proteomes" id="UP000541535">
    <property type="component" value="Unassembled WGS sequence"/>
</dbReference>
<feature type="domain" description="Rad50/SbcC-type AAA" evidence="3">
    <location>
        <begin position="9"/>
        <end position="221"/>
    </location>
</feature>
<dbReference type="Gene3D" id="3.40.50.300">
    <property type="entry name" value="P-loop containing nucleotide triphosphate hydrolases"/>
    <property type="match status" value="2"/>
</dbReference>
<feature type="coiled-coil region" evidence="1">
    <location>
        <begin position="478"/>
        <end position="512"/>
    </location>
</feature>
<keyword evidence="4" id="KW-0540">Nuclease</keyword>
<dbReference type="Pfam" id="PF13476">
    <property type="entry name" value="AAA_23"/>
    <property type="match status" value="1"/>
</dbReference>
<evidence type="ECO:0000313" key="5">
    <source>
        <dbReference type="Proteomes" id="UP000541535"/>
    </source>
</evidence>
<dbReference type="PANTHER" id="PTHR32114:SF2">
    <property type="entry name" value="ABC TRANSPORTER ABCH.3"/>
    <property type="match status" value="1"/>
</dbReference>
<dbReference type="RefSeq" id="WP_183443342.1">
    <property type="nucleotide sequence ID" value="NZ_JACHXD010000018.1"/>
</dbReference>
<dbReference type="GO" id="GO:0004527">
    <property type="term" value="F:exonuclease activity"/>
    <property type="evidence" value="ECO:0007669"/>
    <property type="project" value="UniProtKB-KW"/>
</dbReference>
<feature type="region of interest" description="Disordered" evidence="2">
    <location>
        <begin position="1073"/>
        <end position="1095"/>
    </location>
</feature>
<dbReference type="GO" id="GO:0006302">
    <property type="term" value="P:double-strand break repair"/>
    <property type="evidence" value="ECO:0007669"/>
    <property type="project" value="InterPro"/>
</dbReference>
<dbReference type="PANTHER" id="PTHR32114">
    <property type="entry name" value="ABC TRANSPORTER ABCH.3"/>
    <property type="match status" value="1"/>
</dbReference>
<name>A0A7W5FW98_9BURK</name>
<evidence type="ECO:0000313" key="4">
    <source>
        <dbReference type="EMBL" id="MBB3121642.1"/>
    </source>
</evidence>
<organism evidence="4 5">
    <name type="scientific">Pseudoduganella violacea</name>
    <dbReference type="NCBI Taxonomy" id="1715466"/>
    <lineage>
        <taxon>Bacteria</taxon>
        <taxon>Pseudomonadati</taxon>
        <taxon>Pseudomonadota</taxon>
        <taxon>Betaproteobacteria</taxon>
        <taxon>Burkholderiales</taxon>
        <taxon>Oxalobacteraceae</taxon>
        <taxon>Telluria group</taxon>
        <taxon>Pseudoduganella</taxon>
    </lineage>
</organism>
<dbReference type="EMBL" id="JACHXD010000018">
    <property type="protein sequence ID" value="MBB3121642.1"/>
    <property type="molecule type" value="Genomic_DNA"/>
</dbReference>
<keyword evidence="5" id="KW-1185">Reference proteome</keyword>
<dbReference type="SUPFAM" id="SSF52540">
    <property type="entry name" value="P-loop containing nucleoside triphosphate hydrolases"/>
    <property type="match status" value="2"/>
</dbReference>
<feature type="coiled-coil region" evidence="1">
    <location>
        <begin position="385"/>
        <end position="420"/>
    </location>
</feature>
<reference evidence="4 5" key="1">
    <citation type="submission" date="2020-08" db="EMBL/GenBank/DDBJ databases">
        <title>Genomic Encyclopedia of Type Strains, Phase III (KMG-III): the genomes of soil and plant-associated and newly described type strains.</title>
        <authorList>
            <person name="Whitman W."/>
        </authorList>
    </citation>
    <scope>NUCLEOTIDE SEQUENCE [LARGE SCALE GENOMIC DNA]</scope>
    <source>
        <strain evidence="4 5">CECT 8897</strain>
    </source>
</reference>
<dbReference type="InterPro" id="IPR027417">
    <property type="entry name" value="P-loop_NTPase"/>
</dbReference>
<feature type="coiled-coil region" evidence="1">
    <location>
        <begin position="755"/>
        <end position="803"/>
    </location>
</feature>
<proteinExistence type="predicted"/>
<dbReference type="GO" id="GO:0016887">
    <property type="term" value="F:ATP hydrolysis activity"/>
    <property type="evidence" value="ECO:0007669"/>
    <property type="project" value="InterPro"/>
</dbReference>
<protein>
    <submittedName>
        <fullName evidence="4">Exonuclease SbcC</fullName>
    </submittedName>
</protein>
<keyword evidence="1" id="KW-0175">Coiled coil</keyword>
<sequence>MKILRIGGKNLASLAGEFSVDFEQEPLASSGLFAISGPTGAGKSTLLDALCLALYDDTPRLLKASGKTPDVGDPISSQDSRTLLRRGTPEGYAEVDFVGGDGAPYRARWSVRRSRTRVEGALQPTAMTLHLLPGLQPIGATKTEVKTEIEKRIGLSFEQFTRAVLLAQNEFATFLKAGDDERGTLLETLTGSNVYSDISIRAHERAKLEKLALEKLFDRLADQKPMGSEERANTETQRNAADQALVVLDERKTGLETQLRWHQQTDKLREGEQQALAAWQQRVNEVEAAAPRHQALAQLDAVQAARPLDEDIKRIGAETAATQAAIEACGREAEQARLAQQKAAQAMQQAGLQLTQAEQAQRAAAPQLDQAKALDARIEAMLPAYRQAKHAYDTAQTALNQATQAQRGKLEQQRRLAEAQQAGQLWLQQHQQWRVLAQDWPRWDVLLVQSGQVNAQAERLGQAQAAVLQNGKRHREEESEAKSKLQAATTRLEALEAQRQQALSAIAQIDADMLHRHREQLERRRDALAGAEKVWLELSGKQARKLELNTLDARLQQSRDAAEQLLAQAQQEHAAVMAAFAQAERSLKLAEAACGENVEKLRATLEDETPCPVCGAHEHPYRHSDGALQAMLAGLQGEVHGCRDKLQHNIAAQAVQRNTIQSSLEQLAANAAEQHTLDKVLDRGFEAWQAATAKLAQCELEAGLRESLSQAAKQAPGQDGAPVLLALALDEVADPARADWFAQQLEALQAAQRHIAQQEQILHRAAATREQAQRACDQATAEHTQLQSRLAQVQTVLAELLAEHKALDMQRMEIATQLSGMLDELDAAFSDSEMPNEGWKDEWKAAPARFHEKRQAESRQWQNQHGALEERAAAMATLEVELEALSTAQHKAAADAEAVQENFRSAETALLAAQDQRATLWNARRVEDVERDLQAAIDKAKASQAAQQEAAQQAAQTAVRSDEALVQAQRRLATLHDAAHLAALRLEQWLQDFRKAQAASRDGGTAVDDDTQRELLGFDAEAVDENPEGEASDTVRSVEQLRALLAHPAEQILAERQHLQALEQAAASAHAVLQERQAQTARHLADAGQHGEQTAEALQQALEALAAERKQAHDQATALRIGLAQDDARRHSAQAMMGDIEKQEESERRWARMSELIGSADGKKFRNYAQQFTLDVLLGYANAHLNHLAPRYQLERINNPSQPSLGLLVRDQHMGDELRSVHSLSGGESFLASLALALGLASLSSNRVKVESLFIDEGFGSLDADTLRVAMDALDGLQAMGRKVGVISHVQEMTDRIASRIVVQPAADGRSVVTVQ</sequence>
<keyword evidence="4" id="KW-0269">Exonuclease</keyword>
<dbReference type="InterPro" id="IPR038729">
    <property type="entry name" value="Rad50/SbcC_AAA"/>
</dbReference>
<accession>A0A7W5FW98</accession>
<dbReference type="Pfam" id="PF13558">
    <property type="entry name" value="SbcC_Walker_B"/>
    <property type="match status" value="1"/>
</dbReference>
<gene>
    <name evidence="4" type="ORF">FHS03_004720</name>
</gene>
<evidence type="ECO:0000256" key="2">
    <source>
        <dbReference type="SAM" id="MobiDB-lite"/>
    </source>
</evidence>
<feature type="coiled-coil region" evidence="1">
    <location>
        <begin position="548"/>
        <end position="586"/>
    </location>
</feature>